<name>A0A5J4J0H2_9FLAO</name>
<evidence type="ECO:0000313" key="5">
    <source>
        <dbReference type="Proteomes" id="UP000326509"/>
    </source>
</evidence>
<dbReference type="AlphaFoldDB" id="A0A5J4J0H2"/>
<accession>A0A5J4J0H2</accession>
<sequence>MYKITFCLLFVSVFGFSQNIQFDDPDLLSFLTNNLCVDTNGDGTFNATADFNNDGEIQFTEAQQVIRFKFNTLAHDIEDIGGFENFINLEYLDISTIDITHLDTSVWTSLQTLKLSTAIDSFVFDNPLLTDFYLQNVGFNNPVFDLTNLPSLEYVRVQSTHLTDNLIFGVHNNLEELRILDGTFSTLNLAGMPALKYATIADFIGTTLDISNNTVLEEFNFNYSENTTTLIGSDASPLLEIVDFDLDDTQNTISNLDITFNNQNLKDVSIRGANSVSITNNSTTIGSLDLYFLQEAIIIDNCNFGYIDSSLNSSLDIIEGAVSNISLTNVAGIRFLTFQNITTTLPIDLTTLRTERITLSSCNFTQLLLKNGDILQQFNSSSDTAIEYICIDTDELSIVENGYSNSSQPAVINSYCSFGLGGEYFEITGDVLIDLGAGCTVSNGPIFDLQFQVSDGTDTETFYATNNNNYSYTLPEGTFELNTHLTNLDLWTVSPSTITLDFPTDASPFVQDYCVTPSMAYNDAEIILVPLNDAQPGFEANYKLIYKNTGTTVLSGVIDIAFDDTVMEFEMAVPAITTQIEGNITWEYTNLLPFETREIAVTMLLNTPTDPDFPLNGDDELRYTATINPVNTDETPETNVFELDQTVVNSFDPNVKKCLQGKSITPEQVGEYVHYIIRFENNGTANATNIVVKDILDTTTLDVSTFVPIYASHNFTTRVLNGNEVEFIFENIELPFDDATNDGFVVFKIKTIPTLVLGDTFSNQAEIYFDYNFPIITNNETTVVEEDVIFSVSEAPLDSVSIYPNPSSNILNIKSQIPFSEILMYDLNGRLLKTEHLTTTTTQYQVDLTTLSTGIYFIEIQGENLKHTLKFIKE</sequence>
<protein>
    <submittedName>
        <fullName evidence="4">Uncharacterized protein</fullName>
    </submittedName>
</protein>
<dbReference type="Proteomes" id="UP000326509">
    <property type="component" value="Unassembled WGS sequence"/>
</dbReference>
<evidence type="ECO:0000259" key="2">
    <source>
        <dbReference type="Pfam" id="PF18962"/>
    </source>
</evidence>
<feature type="domain" description="DUF7619" evidence="3">
    <location>
        <begin position="652"/>
        <end position="782"/>
    </location>
</feature>
<dbReference type="NCBIfam" id="TIGR01451">
    <property type="entry name" value="B_ant_repeat"/>
    <property type="match status" value="1"/>
</dbReference>
<evidence type="ECO:0000259" key="3">
    <source>
        <dbReference type="Pfam" id="PF24595"/>
    </source>
</evidence>
<reference evidence="4 5" key="1">
    <citation type="submission" date="2019-08" db="EMBL/GenBank/DDBJ databases">
        <title>Draft genome sequence of Ulvibacter marinus type strain NBRC 109484.</title>
        <authorList>
            <person name="Kawano K."/>
            <person name="Ushijima N."/>
            <person name="Kihara M."/>
            <person name="Itoh H."/>
        </authorList>
    </citation>
    <scope>NUCLEOTIDE SEQUENCE [LARGE SCALE GENOMIC DNA]</scope>
    <source>
        <strain evidence="4 5">NBRC 109484</strain>
    </source>
</reference>
<dbReference type="InterPro" id="IPR026444">
    <property type="entry name" value="Secre_tail"/>
</dbReference>
<dbReference type="SUPFAM" id="SSF52058">
    <property type="entry name" value="L domain-like"/>
    <property type="match status" value="1"/>
</dbReference>
<keyword evidence="5" id="KW-1185">Reference proteome</keyword>
<dbReference type="RefSeq" id="WP_151673479.1">
    <property type="nucleotide sequence ID" value="NZ_BKCG01000003.1"/>
</dbReference>
<dbReference type="InterPro" id="IPR047589">
    <property type="entry name" value="DUF11_rpt"/>
</dbReference>
<dbReference type="OrthoDB" id="1110367at2"/>
<dbReference type="InterPro" id="IPR055353">
    <property type="entry name" value="DUF7619"/>
</dbReference>
<organism evidence="4 5">
    <name type="scientific">Patiriisocius marinus</name>
    <dbReference type="NCBI Taxonomy" id="1397112"/>
    <lineage>
        <taxon>Bacteria</taxon>
        <taxon>Pseudomonadati</taxon>
        <taxon>Bacteroidota</taxon>
        <taxon>Flavobacteriia</taxon>
        <taxon>Flavobacteriales</taxon>
        <taxon>Flavobacteriaceae</taxon>
        <taxon>Patiriisocius</taxon>
    </lineage>
</organism>
<feature type="domain" description="Secretion system C-terminal sorting" evidence="2">
    <location>
        <begin position="802"/>
        <end position="872"/>
    </location>
</feature>
<proteinExistence type="predicted"/>
<dbReference type="Pfam" id="PF24595">
    <property type="entry name" value="DUF7619"/>
    <property type="match status" value="1"/>
</dbReference>
<evidence type="ECO:0000256" key="1">
    <source>
        <dbReference type="ARBA" id="ARBA00022729"/>
    </source>
</evidence>
<evidence type="ECO:0000313" key="4">
    <source>
        <dbReference type="EMBL" id="GER59301.1"/>
    </source>
</evidence>
<gene>
    <name evidence="4" type="ORF">ULMA_14090</name>
</gene>
<dbReference type="Gene3D" id="3.80.10.10">
    <property type="entry name" value="Ribonuclease Inhibitor"/>
    <property type="match status" value="1"/>
</dbReference>
<dbReference type="NCBIfam" id="TIGR04183">
    <property type="entry name" value="Por_Secre_tail"/>
    <property type="match status" value="1"/>
</dbReference>
<dbReference type="EMBL" id="BKCG01000003">
    <property type="protein sequence ID" value="GER59301.1"/>
    <property type="molecule type" value="Genomic_DNA"/>
</dbReference>
<keyword evidence="1" id="KW-0732">Signal</keyword>
<dbReference type="Pfam" id="PF18962">
    <property type="entry name" value="Por_Secre_tail"/>
    <property type="match status" value="1"/>
</dbReference>
<dbReference type="InterPro" id="IPR032675">
    <property type="entry name" value="LRR_dom_sf"/>
</dbReference>
<comment type="caution">
    <text evidence="4">The sequence shown here is derived from an EMBL/GenBank/DDBJ whole genome shotgun (WGS) entry which is preliminary data.</text>
</comment>